<dbReference type="Pfam" id="PF12771">
    <property type="entry name" value="SusD-like_2"/>
    <property type="match status" value="1"/>
</dbReference>
<dbReference type="InterPro" id="IPR011990">
    <property type="entry name" value="TPR-like_helical_dom_sf"/>
</dbReference>
<keyword evidence="3" id="KW-1185">Reference proteome</keyword>
<dbReference type="EMBL" id="JABKAU010000006">
    <property type="protein sequence ID" value="NVO30523.1"/>
    <property type="molecule type" value="Genomic_DNA"/>
</dbReference>
<name>A0A7Y7U4L0_9BACT</name>
<dbReference type="InterPro" id="IPR041662">
    <property type="entry name" value="SusD-like_2"/>
</dbReference>
<dbReference type="RefSeq" id="WP_176907327.1">
    <property type="nucleotide sequence ID" value="NZ_JABKAU010000006.1"/>
</dbReference>
<feature type="signal peptide" evidence="1">
    <location>
        <begin position="1"/>
        <end position="21"/>
    </location>
</feature>
<sequence>MKRTKALPYLMMLGLAFGSGACSDDKLDEINTNPNSPEQAPLLLLMPQVTVGAAFSVSGTDLAWYSAVFTEMTTGVHAQFEQADKRSNGSFVSTATSNNWNDIYAGQLQDLDYMIAKGSTGEEAGAWRYVGIAKVLKAYNLSVATDLFGRVPYTEANKPSVTLKPAYDPQQQIYQGLNALLDDAILDLAKESNKVPGASDFFYAGDAAKWTKAAYALKARLANHLSKRDPNGSAAAVLAALPKAFASSADNLTFSRYAATAIGENPWFQEENDRGHFAVSTSFYNLLRNIPATAATDPNPADNDPRISFLIDPVRRVVGGPIVGAPNGTAVNDQGGTIYSRVSRNVINATAAQPIITFAELKFIEAEARLRTGDRAGAYEAYVTGVNTDLTARGASTSVSTSTTAASQAFRDRVFMGAAGLTQQAIIQQKYISLFIYQSIEAYNDYRRTGFPTLSNPKNSVFFPRRFPYPQSEIATNSENVPNTTIANGVWWDDGTED</sequence>
<accession>A0A7Y7U4L0</accession>
<dbReference type="PROSITE" id="PS51257">
    <property type="entry name" value="PROKAR_LIPOPROTEIN"/>
    <property type="match status" value="1"/>
</dbReference>
<dbReference type="SUPFAM" id="SSF48452">
    <property type="entry name" value="TPR-like"/>
    <property type="match status" value="1"/>
</dbReference>
<dbReference type="AlphaFoldDB" id="A0A7Y7U4L0"/>
<comment type="caution">
    <text evidence="2">The sequence shown here is derived from an EMBL/GenBank/DDBJ whole genome shotgun (WGS) entry which is preliminary data.</text>
</comment>
<organism evidence="2 3">
    <name type="scientific">Hymenobacter lapidiphilus</name>
    <dbReference type="NCBI Taxonomy" id="2608003"/>
    <lineage>
        <taxon>Bacteria</taxon>
        <taxon>Pseudomonadati</taxon>
        <taxon>Bacteroidota</taxon>
        <taxon>Cytophagia</taxon>
        <taxon>Cytophagales</taxon>
        <taxon>Hymenobacteraceae</taxon>
        <taxon>Hymenobacter</taxon>
    </lineage>
</organism>
<reference evidence="2 3" key="1">
    <citation type="submission" date="2020-05" db="EMBL/GenBank/DDBJ databases">
        <title>Hymenobacter terrestris sp. nov. and Hymenobacter lapidiphilus sp. nov., isolated from regoliths in Antarctica.</title>
        <authorList>
            <person name="Sedlacek I."/>
            <person name="Pantucek R."/>
            <person name="Zeman M."/>
            <person name="Holochova P."/>
            <person name="Kralova S."/>
            <person name="Stankova E."/>
            <person name="Sedo O."/>
            <person name="Micenkova L."/>
            <person name="Svec P."/>
            <person name="Gupta V."/>
            <person name="Sood U."/>
            <person name="Korpole U.S."/>
            <person name="Lal R."/>
        </authorList>
    </citation>
    <scope>NUCLEOTIDE SEQUENCE [LARGE SCALE GENOMIC DNA]</scope>
    <source>
        <strain evidence="2 3">P5342</strain>
    </source>
</reference>
<keyword evidence="2" id="KW-0449">Lipoprotein</keyword>
<feature type="chain" id="PRO_5030783959" evidence="1">
    <location>
        <begin position="22"/>
        <end position="498"/>
    </location>
</feature>
<evidence type="ECO:0000256" key="1">
    <source>
        <dbReference type="SAM" id="SignalP"/>
    </source>
</evidence>
<gene>
    <name evidence="2" type="ORF">HW554_04850</name>
</gene>
<evidence type="ECO:0000313" key="2">
    <source>
        <dbReference type="EMBL" id="NVO30523.1"/>
    </source>
</evidence>
<evidence type="ECO:0000313" key="3">
    <source>
        <dbReference type="Proteomes" id="UP000565521"/>
    </source>
</evidence>
<keyword evidence="1" id="KW-0732">Signal</keyword>
<dbReference type="Proteomes" id="UP000565521">
    <property type="component" value="Unassembled WGS sequence"/>
</dbReference>
<proteinExistence type="predicted"/>
<dbReference type="Gene3D" id="1.25.40.390">
    <property type="match status" value="1"/>
</dbReference>
<protein>
    <submittedName>
        <fullName evidence="2">SusD/RagB family nutrient-binding outer membrane lipoprotein</fullName>
    </submittedName>
</protein>